<dbReference type="InterPro" id="IPR000160">
    <property type="entry name" value="GGDEF_dom"/>
</dbReference>
<name>A0AA35USA2_METCP</name>
<dbReference type="PROSITE" id="PS50887">
    <property type="entry name" value="GGDEF"/>
    <property type="match status" value="1"/>
</dbReference>
<dbReference type="PROSITE" id="PS50113">
    <property type="entry name" value="PAC"/>
    <property type="match status" value="1"/>
</dbReference>
<keyword evidence="6" id="KW-0548">Nucleotidyltransferase</keyword>
<dbReference type="SMART" id="SM00065">
    <property type="entry name" value="GAF"/>
    <property type="match status" value="1"/>
</dbReference>
<evidence type="ECO:0000259" key="2">
    <source>
        <dbReference type="PROSITE" id="PS50112"/>
    </source>
</evidence>
<dbReference type="AlphaFoldDB" id="A0AA35USA2"/>
<dbReference type="Pfam" id="PF00990">
    <property type="entry name" value="GGDEF"/>
    <property type="match status" value="1"/>
</dbReference>
<dbReference type="PANTHER" id="PTHR44757">
    <property type="entry name" value="DIGUANYLATE CYCLASE DGCP"/>
    <property type="match status" value="1"/>
</dbReference>
<dbReference type="InterPro" id="IPR013656">
    <property type="entry name" value="PAS_4"/>
</dbReference>
<dbReference type="Pfam" id="PF13426">
    <property type="entry name" value="PAS_9"/>
    <property type="match status" value="1"/>
</dbReference>
<dbReference type="EC" id="2.7.7.65" evidence="6"/>
<protein>
    <submittedName>
        <fullName evidence="6">Diguanylate cyclase</fullName>
        <ecNumber evidence="6">2.7.7.65</ecNumber>
    </submittedName>
</protein>
<dbReference type="SUPFAM" id="SSF55073">
    <property type="entry name" value="Nucleotide cyclase"/>
    <property type="match status" value="1"/>
</dbReference>
<dbReference type="CDD" id="cd01948">
    <property type="entry name" value="EAL"/>
    <property type="match status" value="1"/>
</dbReference>
<dbReference type="SUPFAM" id="SSF55781">
    <property type="entry name" value="GAF domain-like"/>
    <property type="match status" value="1"/>
</dbReference>
<dbReference type="Gene3D" id="3.30.70.270">
    <property type="match status" value="1"/>
</dbReference>
<dbReference type="NCBIfam" id="TIGR00229">
    <property type="entry name" value="sensory_box"/>
    <property type="match status" value="3"/>
</dbReference>
<dbReference type="InterPro" id="IPR035919">
    <property type="entry name" value="EAL_sf"/>
</dbReference>
<dbReference type="PROSITE" id="PS50883">
    <property type="entry name" value="EAL"/>
    <property type="match status" value="1"/>
</dbReference>
<keyword evidence="6" id="KW-0808">Transferase</keyword>
<dbReference type="SUPFAM" id="SSF55785">
    <property type="entry name" value="PYP-like sensor domain (PAS domain)"/>
    <property type="match status" value="3"/>
</dbReference>
<dbReference type="SUPFAM" id="SSF141868">
    <property type="entry name" value="EAL domain-like"/>
    <property type="match status" value="1"/>
</dbReference>
<evidence type="ECO:0000313" key="6">
    <source>
        <dbReference type="EMBL" id="CAI8733417.1"/>
    </source>
</evidence>
<reference evidence="6" key="1">
    <citation type="submission" date="2023-03" db="EMBL/GenBank/DDBJ databases">
        <authorList>
            <person name="Pearce D."/>
        </authorList>
    </citation>
    <scope>NUCLEOTIDE SEQUENCE</scope>
    <source>
        <strain evidence="6">Mc</strain>
    </source>
</reference>
<dbReference type="Gene3D" id="3.30.450.20">
    <property type="entry name" value="PAS domain"/>
    <property type="match status" value="3"/>
</dbReference>
<dbReference type="Gene3D" id="3.30.450.40">
    <property type="match status" value="1"/>
</dbReference>
<dbReference type="SMART" id="SM00086">
    <property type="entry name" value="PAC"/>
    <property type="match status" value="3"/>
</dbReference>
<dbReference type="InterPro" id="IPR029787">
    <property type="entry name" value="Nucleotide_cyclase"/>
</dbReference>
<gene>
    <name evidence="6" type="ORF">MCNOR_0325</name>
</gene>
<feature type="domain" description="GGDEF" evidence="5">
    <location>
        <begin position="588"/>
        <end position="721"/>
    </location>
</feature>
<dbReference type="InterPro" id="IPR000700">
    <property type="entry name" value="PAS-assoc_C"/>
</dbReference>
<feature type="domain" description="PAS" evidence="2">
    <location>
        <begin position="431"/>
        <end position="501"/>
    </location>
</feature>
<dbReference type="RefSeq" id="WP_282213475.1">
    <property type="nucleotide sequence ID" value="NZ_OX458332.1"/>
</dbReference>
<dbReference type="CDD" id="cd01949">
    <property type="entry name" value="GGDEF"/>
    <property type="match status" value="1"/>
</dbReference>
<dbReference type="SMART" id="SM00091">
    <property type="entry name" value="PAS"/>
    <property type="match status" value="3"/>
</dbReference>
<dbReference type="CDD" id="cd00130">
    <property type="entry name" value="PAS"/>
    <property type="match status" value="3"/>
</dbReference>
<dbReference type="InterPro" id="IPR003018">
    <property type="entry name" value="GAF"/>
</dbReference>
<dbReference type="Pfam" id="PF08447">
    <property type="entry name" value="PAS_3"/>
    <property type="match status" value="1"/>
</dbReference>
<dbReference type="InterPro" id="IPR052155">
    <property type="entry name" value="Biofilm_reg_signaling"/>
</dbReference>
<dbReference type="PROSITE" id="PS50112">
    <property type="entry name" value="PAS"/>
    <property type="match status" value="1"/>
</dbReference>
<feature type="coiled-coil region" evidence="1">
    <location>
        <begin position="126"/>
        <end position="156"/>
    </location>
</feature>
<dbReference type="InterPro" id="IPR029016">
    <property type="entry name" value="GAF-like_dom_sf"/>
</dbReference>
<dbReference type="InterPro" id="IPR013655">
    <property type="entry name" value="PAS_fold_3"/>
</dbReference>
<evidence type="ECO:0000256" key="1">
    <source>
        <dbReference type="SAM" id="Coils"/>
    </source>
</evidence>
<keyword evidence="1" id="KW-0175">Coiled coil</keyword>
<sequence>MERKETLAWDNVMFRAMIECLQDEVVTVHDIEDCARIIYANEAACRHFGVGLETLLTWCPLDFDPTYDEESLRLALERHRQTGGTKFETLHRVAEGMEIPVEVTANLFEQDGRLLAMCISRDIRPRREAEARMKELERLQAEREGLDRLARFAQCAPGFMYTVEAHADGRLVMTYASSGVEDILGLSVEAVLADIGHVHSRIVPEDRDRVMRCKEASARELQPFTEEYRILHPVKGERWLEARSVPERQKDGITLWHGFLIDITERKRMEETLQFIAQRSWATEGEAFFSAIEHYLGRILGVDYVVIDRLARDAELAETVALYARGEDLPNICYRLAGTPCENVMGRSLCCFPRQVRRLFPDDLMLQDMGVESYVGVPLWDSAGTAIGLIAVMHGEPMAEPESVTALLQLVATRVAAALERDRSERQLKAREQEFRSLVEHSPDTVARYDRDCRRIYANPRLVEEAGVPLSELLGKTPVEFPGGESSRAYQAKIRQVFETGEPAEFELSWKTAQERELISHIRLTPEFGFDGEVMHALAIGRDITEIDAYRRRIHHLAFFDSLTGLPNREMLNKRIREVMDGNPRPGRQFALMMLDLDRFKEINDTLGHGIGDLLLGRAARRLLGAVGKDDTVARLGGDEFAVLVPAPAASQELTALAGRILDAFARPFLIEGRELFVSVSLGIALYPRDCTGIDTLFRYADTAMYHAKRQGRNNFQFYSAELTARAAERMRIESALRRALGRNELELHFQSQIDMVSGTIVGAEALLRWNRPGRGIILPRKFIPIAEETGLIVGIGDWILVQACQAVVAWNRHREQPLRVAVNLSTRQFILNDLAGTVQRILDETGCRPEWLELEITESLLLEDSRGVHATLDAFDRMGLSIAIDDFGTGYSALSYLHRFPVKRIKIDRCFVHGIPSDRCKSELVKAIISIAQALGLEVLAEGVETPRQAVYLQAHGCRLGQGYLFGEPQPLVGFEASIGQDRSAIS</sequence>
<evidence type="ECO:0000259" key="3">
    <source>
        <dbReference type="PROSITE" id="PS50113"/>
    </source>
</evidence>
<dbReference type="InterPro" id="IPR001610">
    <property type="entry name" value="PAC"/>
</dbReference>
<evidence type="ECO:0000313" key="7">
    <source>
        <dbReference type="Proteomes" id="UP001158598"/>
    </source>
</evidence>
<feature type="domain" description="PAC" evidence="3">
    <location>
        <begin position="224"/>
        <end position="275"/>
    </location>
</feature>
<dbReference type="Pfam" id="PF01590">
    <property type="entry name" value="GAF"/>
    <property type="match status" value="1"/>
</dbReference>
<dbReference type="Pfam" id="PF00563">
    <property type="entry name" value="EAL"/>
    <property type="match status" value="1"/>
</dbReference>
<dbReference type="GO" id="GO:0052621">
    <property type="term" value="F:diguanylate cyclase activity"/>
    <property type="evidence" value="ECO:0007669"/>
    <property type="project" value="UniProtKB-EC"/>
</dbReference>
<dbReference type="Pfam" id="PF08448">
    <property type="entry name" value="PAS_4"/>
    <property type="match status" value="1"/>
</dbReference>
<evidence type="ECO:0000259" key="5">
    <source>
        <dbReference type="PROSITE" id="PS50887"/>
    </source>
</evidence>
<dbReference type="SMART" id="SM00267">
    <property type="entry name" value="GGDEF"/>
    <property type="match status" value="1"/>
</dbReference>
<dbReference type="Gene3D" id="3.20.20.450">
    <property type="entry name" value="EAL domain"/>
    <property type="match status" value="1"/>
</dbReference>
<dbReference type="Proteomes" id="UP001158598">
    <property type="component" value="Chromosome"/>
</dbReference>
<dbReference type="EMBL" id="OX458332">
    <property type="protein sequence ID" value="CAI8733417.1"/>
    <property type="molecule type" value="Genomic_DNA"/>
</dbReference>
<accession>A0AA35USA2</accession>
<dbReference type="InterPro" id="IPR043128">
    <property type="entry name" value="Rev_trsase/Diguanyl_cyclase"/>
</dbReference>
<organism evidence="6 7">
    <name type="scientific">Methylococcus capsulatus</name>
    <dbReference type="NCBI Taxonomy" id="414"/>
    <lineage>
        <taxon>Bacteria</taxon>
        <taxon>Pseudomonadati</taxon>
        <taxon>Pseudomonadota</taxon>
        <taxon>Gammaproteobacteria</taxon>
        <taxon>Methylococcales</taxon>
        <taxon>Methylococcaceae</taxon>
        <taxon>Methylococcus</taxon>
    </lineage>
</organism>
<dbReference type="InterPro" id="IPR035965">
    <property type="entry name" value="PAS-like_dom_sf"/>
</dbReference>
<dbReference type="PANTHER" id="PTHR44757:SF2">
    <property type="entry name" value="BIOFILM ARCHITECTURE MAINTENANCE PROTEIN MBAA"/>
    <property type="match status" value="1"/>
</dbReference>
<evidence type="ECO:0000259" key="4">
    <source>
        <dbReference type="PROSITE" id="PS50883"/>
    </source>
</evidence>
<dbReference type="InterPro" id="IPR001633">
    <property type="entry name" value="EAL_dom"/>
</dbReference>
<dbReference type="InterPro" id="IPR000014">
    <property type="entry name" value="PAS"/>
</dbReference>
<dbReference type="NCBIfam" id="TIGR00254">
    <property type="entry name" value="GGDEF"/>
    <property type="match status" value="1"/>
</dbReference>
<proteinExistence type="predicted"/>
<feature type="domain" description="EAL" evidence="4">
    <location>
        <begin position="730"/>
        <end position="984"/>
    </location>
</feature>
<dbReference type="SMART" id="SM00052">
    <property type="entry name" value="EAL"/>
    <property type="match status" value="1"/>
</dbReference>